<sequence length="239" mass="26661">MDLRSRVIQMARDYRQAHAPLTAERLVRGIGVSLSYAKLPEGKFGAFIEEQQRIVIDQDSPPKRQRFTLAHEVMHHLIRHDADILSDLHEEFEGERLESQLEALCNLGAAEMLLPGEVVEAAIARKGQNPRLIPELAEGHQVSEEVVIIALAERGPVPSLVLMAGAKPLRVFFSAKHERVFDRVSRGAAIHRDHPLAVALETGLPYKGKASLPGHPTLYNLEAYPKAGRVYAVFRELHN</sequence>
<dbReference type="Pfam" id="PF06114">
    <property type="entry name" value="Peptidase_M78"/>
    <property type="match status" value="1"/>
</dbReference>
<proteinExistence type="predicted"/>
<dbReference type="Proteomes" id="UP000265341">
    <property type="component" value="Unassembled WGS sequence"/>
</dbReference>
<name>A0A399EM10_9DEIN</name>
<gene>
    <name evidence="2" type="primary">irrE</name>
    <name evidence="2" type="ORF">Mrose_03032</name>
</gene>
<evidence type="ECO:0000313" key="3">
    <source>
        <dbReference type="Proteomes" id="UP000265341"/>
    </source>
</evidence>
<dbReference type="EMBL" id="QWLA01000076">
    <property type="protein sequence ID" value="RIH83482.1"/>
    <property type="molecule type" value="Genomic_DNA"/>
</dbReference>
<keyword evidence="3" id="KW-1185">Reference proteome</keyword>
<dbReference type="GO" id="GO:0006508">
    <property type="term" value="P:proteolysis"/>
    <property type="evidence" value="ECO:0007669"/>
    <property type="project" value="UniProtKB-KW"/>
</dbReference>
<reference evidence="2 3" key="1">
    <citation type="submission" date="2018-08" db="EMBL/GenBank/DDBJ databases">
        <title>Meiothermus roseus NBRC 110900 genome sequencing project.</title>
        <authorList>
            <person name="Da Costa M.S."/>
            <person name="Albuquerque L."/>
            <person name="Raposo P."/>
            <person name="Froufe H.J.C."/>
            <person name="Barroso C.S."/>
            <person name="Egas C."/>
        </authorList>
    </citation>
    <scope>NUCLEOTIDE SEQUENCE [LARGE SCALE GENOMIC DNA]</scope>
    <source>
        <strain evidence="2 3">NBRC 110900</strain>
    </source>
</reference>
<dbReference type="InterPro" id="IPR052345">
    <property type="entry name" value="Rad_response_metalloprotease"/>
</dbReference>
<dbReference type="OrthoDB" id="9794834at2"/>
<dbReference type="GO" id="GO:0008237">
    <property type="term" value="F:metallopeptidase activity"/>
    <property type="evidence" value="ECO:0007669"/>
    <property type="project" value="UniProtKB-KW"/>
</dbReference>
<dbReference type="InterPro" id="IPR010359">
    <property type="entry name" value="IrrE_HExxH"/>
</dbReference>
<dbReference type="Gene3D" id="3.30.450.130">
    <property type="entry name" value="irre protein"/>
    <property type="match status" value="1"/>
</dbReference>
<evidence type="ECO:0000313" key="2">
    <source>
        <dbReference type="EMBL" id="RIH83482.1"/>
    </source>
</evidence>
<keyword evidence="2" id="KW-0482">Metalloprotease</keyword>
<evidence type="ECO:0000259" key="1">
    <source>
        <dbReference type="Pfam" id="PF06114"/>
    </source>
</evidence>
<organism evidence="2 3">
    <name type="scientific">Calidithermus roseus</name>
    <dbReference type="NCBI Taxonomy" id="1644118"/>
    <lineage>
        <taxon>Bacteria</taxon>
        <taxon>Thermotogati</taxon>
        <taxon>Deinococcota</taxon>
        <taxon>Deinococci</taxon>
        <taxon>Thermales</taxon>
        <taxon>Thermaceae</taxon>
        <taxon>Calidithermus</taxon>
    </lineage>
</organism>
<keyword evidence="2" id="KW-0378">Hydrolase</keyword>
<dbReference type="AlphaFoldDB" id="A0A399EM10"/>
<comment type="caution">
    <text evidence="2">The sequence shown here is derived from an EMBL/GenBank/DDBJ whole genome shotgun (WGS) entry which is preliminary data.</text>
</comment>
<dbReference type="RefSeq" id="WP_119279717.1">
    <property type="nucleotide sequence ID" value="NZ_QWLA01000076.1"/>
</dbReference>
<accession>A0A399EM10</accession>
<dbReference type="EC" id="3.4.24.-" evidence="2"/>
<feature type="domain" description="IrrE N-terminal-like" evidence="1">
    <location>
        <begin position="46"/>
        <end position="149"/>
    </location>
</feature>
<dbReference type="PANTHER" id="PTHR43236">
    <property type="entry name" value="ANTITOXIN HIGA1"/>
    <property type="match status" value="1"/>
</dbReference>
<keyword evidence="2" id="KW-0645">Protease</keyword>
<protein>
    <submittedName>
        <fullName evidence="2">Radiation response metalloprotease IrrE</fullName>
        <ecNumber evidence="2">3.4.24.-</ecNumber>
    </submittedName>
</protein>
<dbReference type="Gene3D" id="1.10.10.2910">
    <property type="match status" value="1"/>
</dbReference>
<dbReference type="PANTHER" id="PTHR43236:SF2">
    <property type="entry name" value="BLL0069 PROTEIN"/>
    <property type="match status" value="1"/>
</dbReference>